<dbReference type="OMA" id="NEANQCM"/>
<accession>A0A8S1L6R1</accession>
<reference evidence="1" key="1">
    <citation type="submission" date="2021-01" db="EMBL/GenBank/DDBJ databases">
        <authorList>
            <consortium name="Genoscope - CEA"/>
            <person name="William W."/>
        </authorList>
    </citation>
    <scope>NUCLEOTIDE SEQUENCE</scope>
</reference>
<proteinExistence type="predicted"/>
<dbReference type="EMBL" id="CAJJDM010000034">
    <property type="protein sequence ID" value="CAD8063588.1"/>
    <property type="molecule type" value="Genomic_DNA"/>
</dbReference>
<dbReference type="Proteomes" id="UP000688137">
    <property type="component" value="Unassembled WGS sequence"/>
</dbReference>
<keyword evidence="2" id="KW-1185">Reference proteome</keyword>
<evidence type="ECO:0000313" key="1">
    <source>
        <dbReference type="EMBL" id="CAD8063588.1"/>
    </source>
</evidence>
<dbReference type="AlphaFoldDB" id="A0A8S1L6R1"/>
<evidence type="ECO:0000313" key="2">
    <source>
        <dbReference type="Proteomes" id="UP000688137"/>
    </source>
</evidence>
<gene>
    <name evidence="1" type="ORF">PPRIM_AZ9-3.1.T0350040</name>
</gene>
<comment type="caution">
    <text evidence="1">The sequence shown here is derived from an EMBL/GenBank/DDBJ whole genome shotgun (WGS) entry which is preliminary data.</text>
</comment>
<name>A0A8S1L6R1_PARPR</name>
<protein>
    <submittedName>
        <fullName evidence="1">Uncharacterized protein</fullName>
    </submittedName>
</protein>
<organism evidence="1 2">
    <name type="scientific">Paramecium primaurelia</name>
    <dbReference type="NCBI Taxonomy" id="5886"/>
    <lineage>
        <taxon>Eukaryota</taxon>
        <taxon>Sar</taxon>
        <taxon>Alveolata</taxon>
        <taxon>Ciliophora</taxon>
        <taxon>Intramacronucleata</taxon>
        <taxon>Oligohymenophorea</taxon>
        <taxon>Peniculida</taxon>
        <taxon>Parameciidae</taxon>
        <taxon>Paramecium</taxon>
    </lineage>
</organism>
<sequence>MENILFLAIDKKQQSNLKSEEYQKCQRQITEFRKQFIDHMAKTLNLNQKSIQNINSQMYTKQTEQIMKKYNHIIY</sequence>